<protein>
    <submittedName>
        <fullName evidence="2">Uncharacterized protein</fullName>
    </submittedName>
</protein>
<sequence>MAASAIPYPSPFLGAPRPSFKTSFCRQSSCTTVSNFKVAAIFWGPRRTAQSRESSPSLGPYTLTGSASEGTPTNGLTPQKISVLVVSSISEIPSKDWDACAIDSTGHDKFNPFLSHAFLSSLEESGCSVKETGWLPQHIVAQDENKNIIGVVPLYLKSHSYGEFVFDHSWADAYYRYGSEYYPKLQSCVPFTPVTGQRILVRNTLYRDQVFDVLVTALKDLTNKFRVSSLHVTFSSETEWDRLKRNGFLQRIGMQYHWKNRNYKDFDEFLMDLKQSKRKNIRQERKKITAQNLKMKRLCGDEIKAKHWDTFYKFYRNTTDNKWGRAFLTKDFFHNMGAKMGDQVMLIVAEDGDELVAGALNLIGGDTLFGRLWGCLPHAYFPNLHFEACYYQAIEAAIELNLSKVEAGAQGEHKIQRGYLPVITYSCHYILDDGFRKAIEDFLIHETVQVKHVMKLLHDSGPFKEEILKDFTFD</sequence>
<dbReference type="InterPro" id="IPR016181">
    <property type="entry name" value="Acyl_CoA_acyltransferase"/>
</dbReference>
<dbReference type="SUPFAM" id="SSF55729">
    <property type="entry name" value="Acyl-CoA N-acyltransferases (Nat)"/>
    <property type="match status" value="1"/>
</dbReference>
<dbReference type="InterPro" id="IPR007434">
    <property type="entry name" value="FemAB-like"/>
</dbReference>
<evidence type="ECO:0000256" key="1">
    <source>
        <dbReference type="SAM" id="MobiDB-lite"/>
    </source>
</evidence>
<dbReference type="PANTHER" id="PTHR47017:SF1">
    <property type="entry name" value="ACYL-COA"/>
    <property type="match status" value="1"/>
</dbReference>
<dbReference type="EMBL" id="LR862131">
    <property type="protein sequence ID" value="CAD1836930.1"/>
    <property type="molecule type" value="Genomic_DNA"/>
</dbReference>
<reference evidence="2" key="1">
    <citation type="submission" date="2020-07" db="EMBL/GenBank/DDBJ databases">
        <authorList>
            <person name="Lin J."/>
        </authorList>
    </citation>
    <scope>NUCLEOTIDE SEQUENCE</scope>
</reference>
<organism evidence="2">
    <name type="scientific">Ananas comosus var. bracteatus</name>
    <name type="common">red pineapple</name>
    <dbReference type="NCBI Taxonomy" id="296719"/>
    <lineage>
        <taxon>Eukaryota</taxon>
        <taxon>Viridiplantae</taxon>
        <taxon>Streptophyta</taxon>
        <taxon>Embryophyta</taxon>
        <taxon>Tracheophyta</taxon>
        <taxon>Spermatophyta</taxon>
        <taxon>Magnoliopsida</taxon>
        <taxon>Liliopsida</taxon>
        <taxon>Poales</taxon>
        <taxon>Bromeliaceae</taxon>
        <taxon>Bromelioideae</taxon>
        <taxon>Ananas</taxon>
    </lineage>
</organism>
<proteinExistence type="predicted"/>
<feature type="compositionally biased region" description="Polar residues" evidence="1">
    <location>
        <begin position="51"/>
        <end position="75"/>
    </location>
</feature>
<dbReference type="Gene3D" id="3.40.630.30">
    <property type="match status" value="1"/>
</dbReference>
<dbReference type="PANTHER" id="PTHR47017">
    <property type="entry name" value="ACYL-COA"/>
    <property type="match status" value="1"/>
</dbReference>
<dbReference type="Pfam" id="PF04339">
    <property type="entry name" value="FemAB_like"/>
    <property type="match status" value="1"/>
</dbReference>
<accession>A0A6V7Q1P8</accession>
<evidence type="ECO:0000313" key="2">
    <source>
        <dbReference type="EMBL" id="CAD1836930.1"/>
    </source>
</evidence>
<name>A0A6V7Q1P8_ANACO</name>
<gene>
    <name evidence="2" type="ORF">CB5_LOCUS20141</name>
</gene>
<feature type="region of interest" description="Disordered" evidence="1">
    <location>
        <begin position="50"/>
        <end position="75"/>
    </location>
</feature>
<dbReference type="AlphaFoldDB" id="A0A6V7Q1P8"/>